<gene>
    <name evidence="2" type="ORF">MM35RIKEN_13890</name>
</gene>
<dbReference type="AlphaFoldDB" id="A0A810PYJ4"/>
<dbReference type="InterPro" id="IPR052926">
    <property type="entry name" value="Metallo-beta-lactamase_dom"/>
</dbReference>
<dbReference type="GO" id="GO:0016740">
    <property type="term" value="F:transferase activity"/>
    <property type="evidence" value="ECO:0007669"/>
    <property type="project" value="TreeGrafter"/>
</dbReference>
<dbReference type="PANTHER" id="PTHR13754:SF13">
    <property type="entry name" value="METALLO-BETA-LACTAMASE SUPERFAMILY PROTEIN (AFU_ORTHOLOGUE AFUA_3G07630)"/>
    <property type="match status" value="1"/>
</dbReference>
<dbReference type="InterPro" id="IPR001279">
    <property type="entry name" value="Metallo-B-lactamas"/>
</dbReference>
<reference evidence="2" key="1">
    <citation type="submission" date="2020-09" db="EMBL/GenBank/DDBJ databases">
        <title>New species isolated from human feces.</title>
        <authorList>
            <person name="Kitahara M."/>
            <person name="Shigeno Y."/>
            <person name="Shime M."/>
            <person name="Matsumoto Y."/>
            <person name="Nakamura S."/>
            <person name="Motooka D."/>
            <person name="Fukuoka S."/>
            <person name="Nishikawa H."/>
            <person name="Benno Y."/>
        </authorList>
    </citation>
    <scope>NUCLEOTIDE SEQUENCE</scope>
    <source>
        <strain evidence="2">MM35</strain>
    </source>
</reference>
<dbReference type="InterPro" id="IPR036866">
    <property type="entry name" value="RibonucZ/Hydroxyglut_hydro"/>
</dbReference>
<dbReference type="Gene3D" id="3.60.15.10">
    <property type="entry name" value="Ribonuclease Z/Hydroxyacylglutathione hydrolase-like"/>
    <property type="match status" value="1"/>
</dbReference>
<feature type="domain" description="Metallo-beta-lactamase" evidence="1">
    <location>
        <begin position="21"/>
        <end position="141"/>
    </location>
</feature>
<keyword evidence="2" id="KW-0378">Hydrolase</keyword>
<keyword evidence="3" id="KW-1185">Reference proteome</keyword>
<dbReference type="SUPFAM" id="SSF56281">
    <property type="entry name" value="Metallo-hydrolase/oxidoreductase"/>
    <property type="match status" value="1"/>
</dbReference>
<evidence type="ECO:0000313" key="2">
    <source>
        <dbReference type="EMBL" id="BCK79197.1"/>
    </source>
</evidence>
<protein>
    <submittedName>
        <fullName evidence="2">MBL fold hydrolase</fullName>
    </submittedName>
</protein>
<dbReference type="CDD" id="cd07713">
    <property type="entry name" value="DHPS-like_MBL-fold"/>
    <property type="match status" value="1"/>
</dbReference>
<dbReference type="Proteomes" id="UP000681343">
    <property type="component" value="Chromosome"/>
</dbReference>
<dbReference type="RefSeq" id="WP_212820481.1">
    <property type="nucleotide sequence ID" value="NZ_AP023415.1"/>
</dbReference>
<proteinExistence type="predicted"/>
<accession>A0A810PYJ4</accession>
<dbReference type="KEGG" id="vfa:MM35RIKEN_13890"/>
<name>A0A810PYJ4_9FIRM</name>
<dbReference type="PANTHER" id="PTHR13754">
    <property type="entry name" value="METALLO-BETA-LACTAMASE SUPERFAMILY PROTEIN"/>
    <property type="match status" value="1"/>
</dbReference>
<organism evidence="2 3">
    <name type="scientific">Vescimonas fastidiosa</name>
    <dbReference type="NCBI Taxonomy" id="2714353"/>
    <lineage>
        <taxon>Bacteria</taxon>
        <taxon>Bacillati</taxon>
        <taxon>Bacillota</taxon>
        <taxon>Clostridia</taxon>
        <taxon>Eubacteriales</taxon>
        <taxon>Oscillospiraceae</taxon>
        <taxon>Vescimonas</taxon>
    </lineage>
</organism>
<dbReference type="GO" id="GO:0016787">
    <property type="term" value="F:hydrolase activity"/>
    <property type="evidence" value="ECO:0007669"/>
    <property type="project" value="UniProtKB-KW"/>
</dbReference>
<sequence>MRATVVVDNRKSDALPGEWGLCIYIEYGERKLLLDTGASELFAENAEKLGLDLSAVDAAVLSHAHYDHGNGMEAFFRRNDHAPFYVGPTCAANCYAGRWLFRRYIGIPPTVLSDYSRRIRYVREKTEIFPGVTLLPHSTPGLQQAGRREHMFRRVGGRWQPDDFSHEQSLVLETEEGLVIFNSCSHAGADNIINEVAAAFPGKTVRAMIGGFHLYNKSEAEVKTLAQKLEATGVAYICTGHCTGPEAYELLARTLGRRLHPLQVGLTMEF</sequence>
<dbReference type="EMBL" id="AP023415">
    <property type="protein sequence ID" value="BCK79197.1"/>
    <property type="molecule type" value="Genomic_DNA"/>
</dbReference>
<evidence type="ECO:0000313" key="3">
    <source>
        <dbReference type="Proteomes" id="UP000681343"/>
    </source>
</evidence>
<dbReference type="InterPro" id="IPR041712">
    <property type="entry name" value="DHPS-like_MBL-fold"/>
</dbReference>
<dbReference type="Pfam" id="PF00753">
    <property type="entry name" value="Lactamase_B"/>
    <property type="match status" value="1"/>
</dbReference>
<evidence type="ECO:0000259" key="1">
    <source>
        <dbReference type="Pfam" id="PF00753"/>
    </source>
</evidence>